<proteinExistence type="predicted"/>
<evidence type="ECO:0000313" key="4">
    <source>
        <dbReference type="EMBL" id="TWU07868.1"/>
    </source>
</evidence>
<dbReference type="EC" id="2.7.1.92" evidence="4"/>
<dbReference type="Proteomes" id="UP000320176">
    <property type="component" value="Unassembled WGS sequence"/>
</dbReference>
<dbReference type="SUPFAM" id="SSF53613">
    <property type="entry name" value="Ribokinase-like"/>
    <property type="match status" value="1"/>
</dbReference>
<dbReference type="PANTHER" id="PTHR10584">
    <property type="entry name" value="SUGAR KINASE"/>
    <property type="match status" value="1"/>
</dbReference>
<dbReference type="OrthoDB" id="9813569at2"/>
<dbReference type="InterPro" id="IPR011611">
    <property type="entry name" value="PfkB_dom"/>
</dbReference>
<name>A0A5C6B797_9BACT</name>
<sequence>MTAPTQRPDPVDLIGIGVSVMDITMVVDEVPVGEAVVRASERKASLGGGVAVAMATAAKLGGKAAMVDLLGTDTISQSIIDQMQAAGVDTSLIQRNPDTQASLASVLVRKDNGERTIVFSPGTDGQPQYTPQIEQLISTAQILHLNGRHLDVACAAIQTARQHNVLVSYDGGAHRYRSEIIPLLRETDILIVSKHFAESHVVQSQAVTRNPVVHSPALLASRLMSEFACHIVGVTDGQRGSWFVTRDGDQWRQAAVPTRYQRDTTGCGDTFHGAFLFALASGRSLKQCSELAALIASRNAEALGAFAFELDQVSEPR</sequence>
<keyword evidence="1 4" id="KW-0808">Transferase</keyword>
<protein>
    <submittedName>
        <fullName evidence="4">5-dehydro-2-deoxygluconokinase</fullName>
        <ecNumber evidence="4">2.7.1.92</ecNumber>
    </submittedName>
</protein>
<dbReference type="GO" id="GO:0005829">
    <property type="term" value="C:cytosol"/>
    <property type="evidence" value="ECO:0007669"/>
    <property type="project" value="TreeGrafter"/>
</dbReference>
<dbReference type="GO" id="GO:0047590">
    <property type="term" value="F:5-dehydro-2-deoxygluconokinase activity"/>
    <property type="evidence" value="ECO:0007669"/>
    <property type="project" value="UniProtKB-EC"/>
</dbReference>
<comment type="caution">
    <text evidence="4">The sequence shown here is derived from an EMBL/GenBank/DDBJ whole genome shotgun (WGS) entry which is preliminary data.</text>
</comment>
<dbReference type="RefSeq" id="WP_146518014.1">
    <property type="nucleotide sequence ID" value="NZ_CP151726.1"/>
</dbReference>
<evidence type="ECO:0000256" key="2">
    <source>
        <dbReference type="ARBA" id="ARBA00022777"/>
    </source>
</evidence>
<dbReference type="Gene3D" id="3.40.1190.20">
    <property type="match status" value="1"/>
</dbReference>
<keyword evidence="2 4" id="KW-0418">Kinase</keyword>
<dbReference type="AlphaFoldDB" id="A0A5C6B797"/>
<feature type="domain" description="Carbohydrate kinase PfkB" evidence="3">
    <location>
        <begin position="16"/>
        <end position="305"/>
    </location>
</feature>
<reference evidence="4 5" key="1">
    <citation type="submission" date="2019-02" db="EMBL/GenBank/DDBJ databases">
        <title>Deep-cultivation of Planctomycetes and their phenomic and genomic characterization uncovers novel biology.</title>
        <authorList>
            <person name="Wiegand S."/>
            <person name="Jogler M."/>
            <person name="Boedeker C."/>
            <person name="Pinto D."/>
            <person name="Vollmers J."/>
            <person name="Rivas-Marin E."/>
            <person name="Kohn T."/>
            <person name="Peeters S.H."/>
            <person name="Heuer A."/>
            <person name="Rast P."/>
            <person name="Oberbeckmann S."/>
            <person name="Bunk B."/>
            <person name="Jeske O."/>
            <person name="Meyerdierks A."/>
            <person name="Storesund J.E."/>
            <person name="Kallscheuer N."/>
            <person name="Luecker S."/>
            <person name="Lage O.M."/>
            <person name="Pohl T."/>
            <person name="Merkel B.J."/>
            <person name="Hornburger P."/>
            <person name="Mueller R.-W."/>
            <person name="Bruemmer F."/>
            <person name="Labrenz M."/>
            <person name="Spormann A.M."/>
            <person name="Op Den Camp H."/>
            <person name="Overmann J."/>
            <person name="Amann R."/>
            <person name="Jetten M.S.M."/>
            <person name="Mascher T."/>
            <person name="Medema M.H."/>
            <person name="Devos D.P."/>
            <person name="Kaster A.-K."/>
            <person name="Ovreas L."/>
            <person name="Rohde M."/>
            <person name="Galperin M.Y."/>
            <person name="Jogler C."/>
        </authorList>
    </citation>
    <scope>NUCLEOTIDE SEQUENCE [LARGE SCALE GENOMIC DNA]</scope>
    <source>
        <strain evidence="4 5">Pla52n</strain>
    </source>
</reference>
<dbReference type="Pfam" id="PF00294">
    <property type="entry name" value="PfkB"/>
    <property type="match status" value="1"/>
</dbReference>
<keyword evidence="5" id="KW-1185">Reference proteome</keyword>
<dbReference type="EMBL" id="SJPN01000001">
    <property type="protein sequence ID" value="TWU07868.1"/>
    <property type="molecule type" value="Genomic_DNA"/>
</dbReference>
<evidence type="ECO:0000259" key="3">
    <source>
        <dbReference type="Pfam" id="PF00294"/>
    </source>
</evidence>
<evidence type="ECO:0000256" key="1">
    <source>
        <dbReference type="ARBA" id="ARBA00022679"/>
    </source>
</evidence>
<dbReference type="InterPro" id="IPR029056">
    <property type="entry name" value="Ribokinase-like"/>
</dbReference>
<accession>A0A5C6B797</accession>
<gene>
    <name evidence="4" type="primary">iolC_1</name>
    <name evidence="4" type="ORF">Pla52n_04440</name>
</gene>
<organism evidence="4 5">
    <name type="scientific">Stieleria varia</name>
    <dbReference type="NCBI Taxonomy" id="2528005"/>
    <lineage>
        <taxon>Bacteria</taxon>
        <taxon>Pseudomonadati</taxon>
        <taxon>Planctomycetota</taxon>
        <taxon>Planctomycetia</taxon>
        <taxon>Pirellulales</taxon>
        <taxon>Pirellulaceae</taxon>
        <taxon>Stieleria</taxon>
    </lineage>
</organism>
<evidence type="ECO:0000313" key="5">
    <source>
        <dbReference type="Proteomes" id="UP000320176"/>
    </source>
</evidence>
<dbReference type="PANTHER" id="PTHR10584:SF157">
    <property type="entry name" value="SULFOFRUCTOSE KINASE"/>
    <property type="match status" value="1"/>
</dbReference>